<evidence type="ECO:0000256" key="5">
    <source>
        <dbReference type="ARBA" id="ARBA00023136"/>
    </source>
</evidence>
<dbReference type="Pfam" id="PF04977">
    <property type="entry name" value="DivIC"/>
    <property type="match status" value="1"/>
</dbReference>
<keyword evidence="9" id="KW-0175">Coiled coil</keyword>
<dbReference type="InterPro" id="IPR007060">
    <property type="entry name" value="FtsL/DivIC"/>
</dbReference>
<keyword evidence="5 7" id="KW-0472">Membrane</keyword>
<dbReference type="Proteomes" id="UP000254082">
    <property type="component" value="Unassembled WGS sequence"/>
</dbReference>
<keyword evidence="1 7" id="KW-1003">Cell membrane</keyword>
<feature type="transmembrane region" description="Helical" evidence="7">
    <location>
        <begin position="27"/>
        <end position="47"/>
    </location>
</feature>
<comment type="subcellular location">
    <subcellularLocation>
        <location evidence="7">Cell membrane</location>
        <topology evidence="7">Single-pass type II membrane protein</topology>
    </subcellularLocation>
    <text evidence="7">Localizes to the division septum where it forms a ring structure.</text>
</comment>
<dbReference type="HAMAP" id="MF_00910">
    <property type="entry name" value="FtsL"/>
    <property type="match status" value="1"/>
</dbReference>
<dbReference type="GO" id="GO:0005886">
    <property type="term" value="C:plasma membrane"/>
    <property type="evidence" value="ECO:0007669"/>
    <property type="project" value="UniProtKB-SubCell"/>
</dbReference>
<keyword evidence="2 7" id="KW-0132">Cell division</keyword>
<feature type="coiled-coil region" evidence="9">
    <location>
        <begin position="51"/>
        <end position="85"/>
    </location>
</feature>
<proteinExistence type="inferred from homology"/>
<dbReference type="AlphaFoldDB" id="A0A380JCE8"/>
<evidence type="ECO:0000256" key="4">
    <source>
        <dbReference type="ARBA" id="ARBA00022989"/>
    </source>
</evidence>
<keyword evidence="6 7" id="KW-0131">Cell cycle</keyword>
<dbReference type="NCBIfam" id="TIGR02209">
    <property type="entry name" value="ftsL_broad"/>
    <property type="match status" value="1"/>
</dbReference>
<comment type="function">
    <text evidence="7">Essential cell division protein.</text>
</comment>
<organism evidence="10 11">
    <name type="scientific">Streptococcus downei MFe28</name>
    <dbReference type="NCBI Taxonomy" id="764290"/>
    <lineage>
        <taxon>Bacteria</taxon>
        <taxon>Bacillati</taxon>
        <taxon>Bacillota</taxon>
        <taxon>Bacilli</taxon>
        <taxon>Lactobacillales</taxon>
        <taxon>Streptococcaceae</taxon>
        <taxon>Streptococcus</taxon>
    </lineage>
</organism>
<evidence type="ECO:0000256" key="9">
    <source>
        <dbReference type="SAM" id="Coils"/>
    </source>
</evidence>
<keyword evidence="11" id="KW-1185">Reference proteome</keyword>
<evidence type="ECO:0000256" key="3">
    <source>
        <dbReference type="ARBA" id="ARBA00022692"/>
    </source>
</evidence>
<evidence type="ECO:0000256" key="2">
    <source>
        <dbReference type="ARBA" id="ARBA00022618"/>
    </source>
</evidence>
<dbReference type="GO" id="GO:0043093">
    <property type="term" value="P:FtsZ-dependent cytokinesis"/>
    <property type="evidence" value="ECO:0007669"/>
    <property type="project" value="UniProtKB-UniRule"/>
</dbReference>
<dbReference type="OrthoDB" id="2233635at2"/>
<reference evidence="10 11" key="1">
    <citation type="submission" date="2018-06" db="EMBL/GenBank/DDBJ databases">
        <authorList>
            <consortium name="Pathogen Informatics"/>
            <person name="Doyle S."/>
        </authorList>
    </citation>
    <scope>NUCLEOTIDE SEQUENCE [LARGE SCALE GENOMIC DNA]</scope>
    <source>
        <strain evidence="11">NCTC 11391</strain>
    </source>
</reference>
<keyword evidence="3 7" id="KW-0812">Transmembrane</keyword>
<evidence type="ECO:0000256" key="8">
    <source>
        <dbReference type="NCBIfam" id="TIGR02209"/>
    </source>
</evidence>
<evidence type="ECO:0000256" key="1">
    <source>
        <dbReference type="ARBA" id="ARBA00022475"/>
    </source>
</evidence>
<sequence length="111" mass="12442">MANKKQEEVAIQNAFQKRFRKFSRLEVAFYGSVIITAVLMAVGIIYLQSRNLQLKQQITEINSQISDAETDQNNAKQEVNELTRSDRIAEIAKKAGLNIDNSNLGNVGSNK</sequence>
<evidence type="ECO:0000313" key="10">
    <source>
        <dbReference type="EMBL" id="SUN35691.1"/>
    </source>
</evidence>
<evidence type="ECO:0000313" key="11">
    <source>
        <dbReference type="Proteomes" id="UP000254082"/>
    </source>
</evidence>
<protein>
    <recommendedName>
        <fullName evidence="7 8">Cell division protein FtsL</fullName>
    </recommendedName>
</protein>
<dbReference type="GO" id="GO:0032153">
    <property type="term" value="C:cell division site"/>
    <property type="evidence" value="ECO:0007669"/>
    <property type="project" value="UniProtKB-UniRule"/>
</dbReference>
<evidence type="ECO:0000256" key="7">
    <source>
        <dbReference type="HAMAP-Rule" id="MF_00910"/>
    </source>
</evidence>
<dbReference type="InterPro" id="IPR011922">
    <property type="entry name" value="Cell_div_FtsL"/>
</dbReference>
<accession>A0A380JCE8</accession>
<gene>
    <name evidence="7" type="primary">ftsL</name>
    <name evidence="10" type="ORF">NCTC11391_00729</name>
</gene>
<comment type="similarity">
    <text evidence="7">Belongs to the FtsL family.</text>
</comment>
<evidence type="ECO:0000256" key="6">
    <source>
        <dbReference type="ARBA" id="ARBA00023306"/>
    </source>
</evidence>
<dbReference type="EMBL" id="UHFA01000002">
    <property type="protein sequence ID" value="SUN35691.1"/>
    <property type="molecule type" value="Genomic_DNA"/>
</dbReference>
<name>A0A380JCE8_STRDO</name>
<dbReference type="RefSeq" id="WP_003001157.1">
    <property type="nucleotide sequence ID" value="NZ_UHFA01000002.1"/>
</dbReference>
<keyword evidence="4 7" id="KW-1133">Transmembrane helix</keyword>